<keyword evidence="8" id="KW-0406">Ion transport</keyword>
<accession>A0A0R2RL98</accession>
<dbReference type="GO" id="GO:0005886">
    <property type="term" value="C:plasma membrane"/>
    <property type="evidence" value="ECO:0007669"/>
    <property type="project" value="UniProtKB-SubCell"/>
</dbReference>
<protein>
    <recommendedName>
        <fullName evidence="8">Magnesium transport protein CorA</fullName>
    </recommendedName>
</protein>
<dbReference type="GO" id="GO:0050897">
    <property type="term" value="F:cobalt ion binding"/>
    <property type="evidence" value="ECO:0007669"/>
    <property type="project" value="TreeGrafter"/>
</dbReference>
<keyword evidence="3 8" id="KW-0813">Transport</keyword>
<keyword evidence="8" id="KW-0460">Magnesium</keyword>
<dbReference type="CDD" id="cd12822">
    <property type="entry name" value="TmCorA-like"/>
    <property type="match status" value="1"/>
</dbReference>
<evidence type="ECO:0000313" key="10">
    <source>
        <dbReference type="Proteomes" id="UP000051269"/>
    </source>
</evidence>
<dbReference type="GO" id="GO:0015095">
    <property type="term" value="F:magnesium ion transmembrane transporter activity"/>
    <property type="evidence" value="ECO:0007669"/>
    <property type="project" value="UniProtKB-UniRule"/>
</dbReference>
<dbReference type="InterPro" id="IPR045863">
    <property type="entry name" value="CorA_TM1_TM2"/>
</dbReference>
<comment type="subcellular location">
    <subcellularLocation>
        <location evidence="1">Cell membrane</location>
        <topology evidence="1">Multi-pass membrane protein</topology>
    </subcellularLocation>
    <subcellularLocation>
        <location evidence="8">Membrane</location>
        <topology evidence="8">Multi-pass membrane protein</topology>
    </subcellularLocation>
</comment>
<keyword evidence="5 8" id="KW-0812">Transmembrane</keyword>
<dbReference type="PANTHER" id="PTHR46494:SF1">
    <property type="entry name" value="CORA FAMILY METAL ION TRANSPORTER (EUROFUNG)"/>
    <property type="match status" value="1"/>
</dbReference>
<dbReference type="InterPro" id="IPR045861">
    <property type="entry name" value="CorA_cytoplasmic_dom"/>
</dbReference>
<comment type="similarity">
    <text evidence="2 8">Belongs to the CorA metal ion transporter (MIT) (TC 1.A.35) family.</text>
</comment>
<gene>
    <name evidence="8" type="primary">corA</name>
    <name evidence="9" type="ORF">ABR82_00350</name>
</gene>
<name>A0A0R2RL98_9BACT</name>
<keyword evidence="6 8" id="KW-1133">Transmembrane helix</keyword>
<evidence type="ECO:0000256" key="2">
    <source>
        <dbReference type="ARBA" id="ARBA00009765"/>
    </source>
</evidence>
<dbReference type="GO" id="GO:0015087">
    <property type="term" value="F:cobalt ion transmembrane transporter activity"/>
    <property type="evidence" value="ECO:0007669"/>
    <property type="project" value="UniProtKB-UniRule"/>
</dbReference>
<evidence type="ECO:0000256" key="7">
    <source>
        <dbReference type="ARBA" id="ARBA00023136"/>
    </source>
</evidence>
<comment type="caution">
    <text evidence="9">The sequence shown here is derived from an EMBL/GenBank/DDBJ whole genome shotgun (WGS) entry which is preliminary data.</text>
</comment>
<comment type="function">
    <text evidence="8">Mediates influx of magnesium ions.</text>
</comment>
<evidence type="ECO:0000256" key="6">
    <source>
        <dbReference type="ARBA" id="ARBA00022989"/>
    </source>
</evidence>
<reference evidence="9 10" key="1">
    <citation type="submission" date="2015-10" db="EMBL/GenBank/DDBJ databases">
        <title>Metagenome-Assembled Genomes uncover a global brackish microbiome.</title>
        <authorList>
            <person name="Hugerth L.W."/>
            <person name="Larsson J."/>
            <person name="Alneberg J."/>
            <person name="Lindh M.V."/>
            <person name="Legrand C."/>
            <person name="Pinhassi J."/>
            <person name="Andersson A.F."/>
        </authorList>
    </citation>
    <scope>NUCLEOTIDE SEQUENCE [LARGE SCALE GENOMIC DNA]</scope>
    <source>
        <strain evidence="9">BACL18 MAG-120507-bin52</strain>
    </source>
</reference>
<proteinExistence type="inferred from homology"/>
<evidence type="ECO:0000256" key="8">
    <source>
        <dbReference type="RuleBase" id="RU362010"/>
    </source>
</evidence>
<evidence type="ECO:0000313" key="9">
    <source>
        <dbReference type="EMBL" id="KRO63238.1"/>
    </source>
</evidence>
<dbReference type="SUPFAM" id="SSF144083">
    <property type="entry name" value="Magnesium transport protein CorA, transmembrane region"/>
    <property type="match status" value="1"/>
</dbReference>
<dbReference type="InterPro" id="IPR002523">
    <property type="entry name" value="MgTranspt_CorA/ZnTranspt_ZntB"/>
</dbReference>
<dbReference type="PANTHER" id="PTHR46494">
    <property type="entry name" value="CORA FAMILY METAL ION TRANSPORTER (EUROFUNG)"/>
    <property type="match status" value="1"/>
</dbReference>
<evidence type="ECO:0000256" key="4">
    <source>
        <dbReference type="ARBA" id="ARBA00022475"/>
    </source>
</evidence>
<keyword evidence="4 8" id="KW-1003">Cell membrane</keyword>
<dbReference type="GO" id="GO:0000287">
    <property type="term" value="F:magnesium ion binding"/>
    <property type="evidence" value="ECO:0007669"/>
    <property type="project" value="TreeGrafter"/>
</dbReference>
<dbReference type="Gene3D" id="1.20.58.340">
    <property type="entry name" value="Magnesium transport protein CorA, transmembrane region"/>
    <property type="match status" value="2"/>
</dbReference>
<feature type="transmembrane region" description="Helical" evidence="8">
    <location>
        <begin position="297"/>
        <end position="317"/>
    </location>
</feature>
<dbReference type="AlphaFoldDB" id="A0A0R2RL98"/>
<dbReference type="Proteomes" id="UP000051269">
    <property type="component" value="Unassembled WGS sequence"/>
</dbReference>
<comment type="caution">
    <text evidence="8">Lacks conserved residue(s) required for the propagation of feature annotation.</text>
</comment>
<dbReference type="EMBL" id="LIBO01000002">
    <property type="protein sequence ID" value="KRO63238.1"/>
    <property type="molecule type" value="Genomic_DNA"/>
</dbReference>
<dbReference type="SUPFAM" id="SSF143865">
    <property type="entry name" value="CorA soluble domain-like"/>
    <property type="match status" value="1"/>
</dbReference>
<organism evidence="9 10">
    <name type="scientific">Verrucomicrobia subdivision 6 bacterium BACL9 MAG-120507-bin52</name>
    <dbReference type="NCBI Taxonomy" id="1655590"/>
    <lineage>
        <taxon>Bacteria</taxon>
        <taxon>Pseudomonadati</taxon>
        <taxon>Verrucomicrobiota</taxon>
        <taxon>Verrucomicrobiia</taxon>
        <taxon>Verrucomicrobiales</taxon>
        <taxon>Verrucomicrobia subdivision 6</taxon>
    </lineage>
</organism>
<dbReference type="Pfam" id="PF01544">
    <property type="entry name" value="CorA"/>
    <property type="match status" value="1"/>
</dbReference>
<keyword evidence="7 8" id="KW-0472">Membrane</keyword>
<sequence length="323" mass="37003">MIESFVFSEGRPVSHNLEMEALRLARADKGLILWIDLTHPTPEETKSVLELLFEFHPLAIEDCVTLSELPKIEDYEDHLFMIMHSVAITSEKTLKISELNLFLGKEFLVTYHREPIPGVTTLKERLVKGTAQQARGADRLAHQILDQVADSYLPVVEVLTEDMEEVEEKALSGVRREDLSKRILRARRRLSSLRQALRPQREVISRLARGESKLIRALMLPYFRDVQDALARVDDRLQGCNDRMMVAFDIYTNRSAHEANEGIKVLTALTAVTIPPVVIGSWYGMNFRHMPELSHPSAYYGLMGLTLAMMLGMGLWLKFKRWF</sequence>
<evidence type="ECO:0000256" key="1">
    <source>
        <dbReference type="ARBA" id="ARBA00004651"/>
    </source>
</evidence>
<evidence type="ECO:0000256" key="5">
    <source>
        <dbReference type="ARBA" id="ARBA00022692"/>
    </source>
</evidence>
<evidence type="ECO:0000256" key="3">
    <source>
        <dbReference type="ARBA" id="ARBA00022448"/>
    </source>
</evidence>
<dbReference type="Gene3D" id="3.30.460.20">
    <property type="entry name" value="CorA soluble domain-like"/>
    <property type="match status" value="1"/>
</dbReference>
<dbReference type="InterPro" id="IPR004488">
    <property type="entry name" value="Mg/Co-transport_prot_CorA"/>
</dbReference>
<dbReference type="NCBIfam" id="TIGR00383">
    <property type="entry name" value="corA"/>
    <property type="match status" value="1"/>
</dbReference>